<organism evidence="12 13">
    <name type="scientific">Phtheirospermum japonicum</name>
    <dbReference type="NCBI Taxonomy" id="374723"/>
    <lineage>
        <taxon>Eukaryota</taxon>
        <taxon>Viridiplantae</taxon>
        <taxon>Streptophyta</taxon>
        <taxon>Embryophyta</taxon>
        <taxon>Tracheophyta</taxon>
        <taxon>Spermatophyta</taxon>
        <taxon>Magnoliopsida</taxon>
        <taxon>eudicotyledons</taxon>
        <taxon>Gunneridae</taxon>
        <taxon>Pentapetalae</taxon>
        <taxon>asterids</taxon>
        <taxon>lamiids</taxon>
        <taxon>Lamiales</taxon>
        <taxon>Orobanchaceae</taxon>
        <taxon>Orobanchaceae incertae sedis</taxon>
        <taxon>Phtheirospermum</taxon>
    </lineage>
</organism>
<protein>
    <recommendedName>
        <fullName evidence="3 10">Pectinesterase</fullName>
        <ecNumber evidence="3 10">3.1.1.11</ecNumber>
    </recommendedName>
</protein>
<keyword evidence="4" id="KW-0964">Secreted</keyword>
<accession>A0A830BJH0</accession>
<dbReference type="UniPathway" id="UPA00545">
    <property type="reaction ID" value="UER00823"/>
</dbReference>
<evidence type="ECO:0000256" key="7">
    <source>
        <dbReference type="ARBA" id="ARBA00023316"/>
    </source>
</evidence>
<evidence type="ECO:0000256" key="2">
    <source>
        <dbReference type="ARBA" id="ARBA00005184"/>
    </source>
</evidence>
<dbReference type="PANTHER" id="PTHR31707">
    <property type="entry name" value="PECTINESTERASE"/>
    <property type="match status" value="1"/>
</dbReference>
<evidence type="ECO:0000313" key="13">
    <source>
        <dbReference type="Proteomes" id="UP000653305"/>
    </source>
</evidence>
<keyword evidence="7" id="KW-0961">Cell wall biogenesis/degradation</keyword>
<evidence type="ECO:0000256" key="1">
    <source>
        <dbReference type="ARBA" id="ARBA00004613"/>
    </source>
</evidence>
<comment type="subcellular location">
    <subcellularLocation>
        <location evidence="1">Secreted</location>
    </subcellularLocation>
</comment>
<evidence type="ECO:0000256" key="3">
    <source>
        <dbReference type="ARBA" id="ARBA00013229"/>
    </source>
</evidence>
<dbReference type="Proteomes" id="UP000653305">
    <property type="component" value="Unassembled WGS sequence"/>
</dbReference>
<reference evidence="12" key="1">
    <citation type="submission" date="2020-07" db="EMBL/GenBank/DDBJ databases">
        <title>Ethylene signaling mediates host invasion by parasitic plants.</title>
        <authorList>
            <person name="Yoshida S."/>
        </authorList>
    </citation>
    <scope>NUCLEOTIDE SEQUENCE</scope>
    <source>
        <strain evidence="12">Okayama</strain>
    </source>
</reference>
<name>A0A830BJH0_9LAMI</name>
<keyword evidence="5 10" id="KW-0378">Hydrolase</keyword>
<dbReference type="InterPro" id="IPR011050">
    <property type="entry name" value="Pectin_lyase_fold/virulence"/>
</dbReference>
<evidence type="ECO:0000256" key="10">
    <source>
        <dbReference type="RuleBase" id="RU000589"/>
    </source>
</evidence>
<proteinExistence type="predicted"/>
<dbReference type="AlphaFoldDB" id="A0A830BJH0"/>
<sequence length="175" mass="19699">MIFQNTATKSQAVALLSSSDRSVFYQCLMDSKQDTLYVHSKRQFYRECYILGTVDFIFGNAAVVIQTSLILPKNPFPGKTNVITAQGKNESNHNTGLSIQNCTIIAAEDLTGVRTFLGRPWRNFSTTVIMQSRMDGSIDPEGWLPMNDEPPPSTIFYAEYNNVGKLTFVCYEIKF</sequence>
<dbReference type="InterPro" id="IPR000070">
    <property type="entry name" value="Pectinesterase_cat"/>
</dbReference>
<dbReference type="InterPro" id="IPR033131">
    <property type="entry name" value="Pectinesterase_Asp_AS"/>
</dbReference>
<comment type="caution">
    <text evidence="12">The sequence shown here is derived from an EMBL/GenBank/DDBJ whole genome shotgun (WGS) entry which is preliminary data.</text>
</comment>
<dbReference type="EC" id="3.1.1.11" evidence="3 10"/>
<evidence type="ECO:0000259" key="11">
    <source>
        <dbReference type="Pfam" id="PF01095"/>
    </source>
</evidence>
<feature type="domain" description="Pectinesterase catalytic" evidence="11">
    <location>
        <begin position="1"/>
        <end position="165"/>
    </location>
</feature>
<feature type="active site" evidence="9">
    <location>
        <position position="55"/>
    </location>
</feature>
<dbReference type="OrthoDB" id="2019149at2759"/>
<evidence type="ECO:0000256" key="4">
    <source>
        <dbReference type="ARBA" id="ARBA00022525"/>
    </source>
</evidence>
<evidence type="ECO:0000256" key="8">
    <source>
        <dbReference type="ARBA" id="ARBA00047928"/>
    </source>
</evidence>
<dbReference type="PROSITE" id="PS00503">
    <property type="entry name" value="PECTINESTERASE_2"/>
    <property type="match status" value="1"/>
</dbReference>
<dbReference type="GO" id="GO:0042545">
    <property type="term" value="P:cell wall modification"/>
    <property type="evidence" value="ECO:0007669"/>
    <property type="project" value="UniProtKB-UniRule"/>
</dbReference>
<dbReference type="EMBL" id="BMAC01000135">
    <property type="protein sequence ID" value="GFP86996.1"/>
    <property type="molecule type" value="Genomic_DNA"/>
</dbReference>
<evidence type="ECO:0000313" key="12">
    <source>
        <dbReference type="EMBL" id="GFP86996.1"/>
    </source>
</evidence>
<dbReference type="SUPFAM" id="SSF51126">
    <property type="entry name" value="Pectin lyase-like"/>
    <property type="match status" value="1"/>
</dbReference>
<comment type="pathway">
    <text evidence="2 10">Glycan metabolism; pectin degradation; 2-dehydro-3-deoxy-D-gluconate from pectin: step 1/5.</text>
</comment>
<evidence type="ECO:0000256" key="5">
    <source>
        <dbReference type="ARBA" id="ARBA00022801"/>
    </source>
</evidence>
<evidence type="ECO:0000256" key="6">
    <source>
        <dbReference type="ARBA" id="ARBA00023085"/>
    </source>
</evidence>
<dbReference type="GO" id="GO:0030599">
    <property type="term" value="F:pectinesterase activity"/>
    <property type="evidence" value="ECO:0007669"/>
    <property type="project" value="UniProtKB-UniRule"/>
</dbReference>
<dbReference type="GO" id="GO:0045490">
    <property type="term" value="P:pectin catabolic process"/>
    <property type="evidence" value="ECO:0007669"/>
    <property type="project" value="UniProtKB-UniRule"/>
</dbReference>
<dbReference type="Pfam" id="PF01095">
    <property type="entry name" value="Pectinesterase"/>
    <property type="match status" value="1"/>
</dbReference>
<dbReference type="Gene3D" id="2.160.20.10">
    <property type="entry name" value="Single-stranded right-handed beta-helix, Pectin lyase-like"/>
    <property type="match status" value="1"/>
</dbReference>
<keyword evidence="6 10" id="KW-0063">Aspartyl esterase</keyword>
<keyword evidence="13" id="KW-1185">Reference proteome</keyword>
<comment type="catalytic activity">
    <reaction evidence="8 10">
        <text>[(1-&gt;4)-alpha-D-galacturonosyl methyl ester](n) + n H2O = [(1-&gt;4)-alpha-D-galacturonosyl](n) + n methanol + n H(+)</text>
        <dbReference type="Rhea" id="RHEA:22380"/>
        <dbReference type="Rhea" id="RHEA-COMP:14570"/>
        <dbReference type="Rhea" id="RHEA-COMP:14573"/>
        <dbReference type="ChEBI" id="CHEBI:15377"/>
        <dbReference type="ChEBI" id="CHEBI:15378"/>
        <dbReference type="ChEBI" id="CHEBI:17790"/>
        <dbReference type="ChEBI" id="CHEBI:140522"/>
        <dbReference type="ChEBI" id="CHEBI:140523"/>
        <dbReference type="EC" id="3.1.1.11"/>
    </reaction>
</comment>
<dbReference type="InterPro" id="IPR012334">
    <property type="entry name" value="Pectin_lyas_fold"/>
</dbReference>
<dbReference type="GO" id="GO:0005576">
    <property type="term" value="C:extracellular region"/>
    <property type="evidence" value="ECO:0007669"/>
    <property type="project" value="UniProtKB-SubCell"/>
</dbReference>
<gene>
    <name evidence="12" type="ORF">PHJA_000843400</name>
</gene>
<evidence type="ECO:0000256" key="9">
    <source>
        <dbReference type="PROSITE-ProRule" id="PRU10040"/>
    </source>
</evidence>